<keyword evidence="1" id="KW-0812">Transmembrane</keyword>
<sequence length="214" mass="22636">MNGSRLARMGMHAGWVAGMVFAVALLWLGAVVPGYEHAHMPVSFLGMRGVALAPCWNVAGFIVPGLLVAWFALSLQPPLGRDGTGAQARIGTWLLLISGLAFAGNGVFAYDLAEPDGMASKLHVAMLTIALLGFLPSALLLALALRRRPAWRALVAGGALLALATLASVMQRMGDWLPLLHDNPGYAQRVTLALYFLWLALASRVALRSGATRG</sequence>
<dbReference type="Pfam" id="PF06197">
    <property type="entry name" value="DUF998"/>
    <property type="match status" value="1"/>
</dbReference>
<keyword evidence="1" id="KW-1133">Transmembrane helix</keyword>
<protein>
    <submittedName>
        <fullName evidence="2">DUF998 domain-containing protein</fullName>
    </submittedName>
</protein>
<feature type="transmembrane region" description="Helical" evidence="1">
    <location>
        <begin position="12"/>
        <end position="30"/>
    </location>
</feature>
<feature type="transmembrane region" description="Helical" evidence="1">
    <location>
        <begin position="122"/>
        <end position="143"/>
    </location>
</feature>
<accession>A0ABT0A4W7</accession>
<feature type="transmembrane region" description="Helical" evidence="1">
    <location>
        <begin position="50"/>
        <end position="73"/>
    </location>
</feature>
<name>A0ABT0A4W7_9GAMM</name>
<gene>
    <name evidence="2" type="ORF">MQC88_08585</name>
</gene>
<keyword evidence="1" id="KW-0472">Membrane</keyword>
<dbReference type="EMBL" id="JALGCL010000002">
    <property type="protein sequence ID" value="MCJ0826011.1"/>
    <property type="molecule type" value="Genomic_DNA"/>
</dbReference>
<reference evidence="2 3" key="1">
    <citation type="submission" date="2022-03" db="EMBL/GenBank/DDBJ databases">
        <title>Luteimonas soily sp. nov., a novel bacterium isolated from the soil.</title>
        <authorList>
            <person name="Zhang X."/>
        </authorList>
    </citation>
    <scope>NUCLEOTIDE SEQUENCE [LARGE SCALE GENOMIC DNA]</scope>
    <source>
        <strain evidence="2 3">50</strain>
    </source>
</reference>
<evidence type="ECO:0000313" key="3">
    <source>
        <dbReference type="Proteomes" id="UP001165423"/>
    </source>
</evidence>
<dbReference type="Proteomes" id="UP001165423">
    <property type="component" value="Unassembled WGS sequence"/>
</dbReference>
<evidence type="ECO:0000313" key="2">
    <source>
        <dbReference type="EMBL" id="MCJ0826011.1"/>
    </source>
</evidence>
<dbReference type="InterPro" id="IPR009339">
    <property type="entry name" value="DUF998"/>
</dbReference>
<proteinExistence type="predicted"/>
<feature type="transmembrane region" description="Helical" evidence="1">
    <location>
        <begin position="150"/>
        <end position="170"/>
    </location>
</feature>
<organism evidence="2 3">
    <name type="scientific">Cognatiluteimonas sedimenti</name>
    <dbReference type="NCBI Taxonomy" id="2927791"/>
    <lineage>
        <taxon>Bacteria</taxon>
        <taxon>Pseudomonadati</taxon>
        <taxon>Pseudomonadota</taxon>
        <taxon>Gammaproteobacteria</taxon>
        <taxon>Lysobacterales</taxon>
        <taxon>Lysobacteraceae</taxon>
        <taxon>Cognatiluteimonas</taxon>
    </lineage>
</organism>
<evidence type="ECO:0000256" key="1">
    <source>
        <dbReference type="SAM" id="Phobius"/>
    </source>
</evidence>
<comment type="caution">
    <text evidence="2">The sequence shown here is derived from an EMBL/GenBank/DDBJ whole genome shotgun (WGS) entry which is preliminary data.</text>
</comment>
<feature type="transmembrane region" description="Helical" evidence="1">
    <location>
        <begin position="190"/>
        <end position="207"/>
    </location>
</feature>
<feature type="transmembrane region" description="Helical" evidence="1">
    <location>
        <begin position="93"/>
        <end position="110"/>
    </location>
</feature>
<keyword evidence="3" id="KW-1185">Reference proteome</keyword>
<dbReference type="RefSeq" id="WP_243321061.1">
    <property type="nucleotide sequence ID" value="NZ_JALGCL010000002.1"/>
</dbReference>